<dbReference type="RefSeq" id="WP_092474095.1">
    <property type="nucleotide sequence ID" value="NZ_FOOX01000019.1"/>
</dbReference>
<dbReference type="PANTHER" id="PTHR48413">
    <property type="match status" value="1"/>
</dbReference>
<sequence>MSGQESTASWRDIISFPLGGRQSKPRDCGLTMVIDKGMGIGETRDLLQINYEHIDFIKLGFGTPALYAAGTLEEKIQLARSYDIEIYPGGTFMEVAIMQNKTREFLCKCKSLGFTAVEISDGTVFISQEVREQAIFMAAEMGFRVLTEVGKKNNGPELSVHTLATQAMRDLEKGSYKVILEGRECGINVGLYDQNGQMARKDLKVLLEYIDDPALIIWEAPLKNQQQDLIEKFGPNVNLGNIQPQEVLAVEALRVGLRADTLQFVANLEDMNI</sequence>
<dbReference type="Pfam" id="PF02679">
    <property type="entry name" value="ComA"/>
    <property type="match status" value="1"/>
</dbReference>
<dbReference type="AlphaFoldDB" id="A0A1I2XX16"/>
<dbReference type="SUPFAM" id="SSF102110">
    <property type="entry name" value="(2r)-phospho-3-sulfolactate synthase ComA"/>
    <property type="match status" value="1"/>
</dbReference>
<dbReference type="Proteomes" id="UP000199337">
    <property type="component" value="Unassembled WGS sequence"/>
</dbReference>
<comment type="similarity">
    <text evidence="1">Belongs to the phosphosulfolactate synthase family.</text>
</comment>
<dbReference type="InterPro" id="IPR013785">
    <property type="entry name" value="Aldolase_TIM"/>
</dbReference>
<evidence type="ECO:0000313" key="3">
    <source>
        <dbReference type="Proteomes" id="UP000199337"/>
    </source>
</evidence>
<dbReference type="EMBL" id="FOOX01000019">
    <property type="protein sequence ID" value="SFH18024.1"/>
    <property type="molecule type" value="Genomic_DNA"/>
</dbReference>
<keyword evidence="3" id="KW-1185">Reference proteome</keyword>
<name>A0A1I2XX16_9FIRM</name>
<evidence type="ECO:0000313" key="2">
    <source>
        <dbReference type="EMBL" id="SFH18024.1"/>
    </source>
</evidence>
<dbReference type="PANTHER" id="PTHR48413:SF1">
    <property type="entry name" value="PROTEIN HEAT-STRESS-ASSOCIATED 32"/>
    <property type="match status" value="1"/>
</dbReference>
<dbReference type="Gene3D" id="3.20.20.70">
    <property type="entry name" value="Aldolase class I"/>
    <property type="match status" value="1"/>
</dbReference>
<dbReference type="InterPro" id="IPR036112">
    <property type="entry name" value="ComA_synth_sf"/>
</dbReference>
<proteinExistence type="inferred from homology"/>
<reference evidence="3" key="1">
    <citation type="submission" date="2016-10" db="EMBL/GenBank/DDBJ databases">
        <authorList>
            <person name="Varghese N."/>
            <person name="Submissions S."/>
        </authorList>
    </citation>
    <scope>NUCLEOTIDE SEQUENCE [LARGE SCALE GENOMIC DNA]</scope>
    <source>
        <strain evidence="3">DSM 17038</strain>
    </source>
</reference>
<protein>
    <submittedName>
        <fullName evidence="2">Phosphosulfolactate synthase</fullName>
    </submittedName>
</protein>
<evidence type="ECO:0000256" key="1">
    <source>
        <dbReference type="ARBA" id="ARBA00010424"/>
    </source>
</evidence>
<dbReference type="STRING" id="341036.SAMN05660649_04168"/>
<gene>
    <name evidence="2" type="ORF">SAMN05660649_04168</name>
</gene>
<organism evidence="2 3">
    <name type="scientific">Desulfotruncus arcticus DSM 17038</name>
    <dbReference type="NCBI Taxonomy" id="1121424"/>
    <lineage>
        <taxon>Bacteria</taxon>
        <taxon>Bacillati</taxon>
        <taxon>Bacillota</taxon>
        <taxon>Clostridia</taxon>
        <taxon>Eubacteriales</taxon>
        <taxon>Desulfallaceae</taxon>
        <taxon>Desulfotruncus</taxon>
    </lineage>
</organism>
<dbReference type="OrthoDB" id="7809088at2"/>
<accession>A0A1I2XX16</accession>
<dbReference type="InterPro" id="IPR003830">
    <property type="entry name" value="ComA_synth"/>
</dbReference>